<reference evidence="2" key="1">
    <citation type="submission" date="2013-03" db="EMBL/GenBank/DDBJ databases">
        <title>Draft genome sequence of the hydrogen-ethanol-producing anaerobic alkalithermophilic Caloramator celere.</title>
        <authorList>
            <person name="Ciranna A."/>
            <person name="Larjo A."/>
            <person name="Kivisto A."/>
            <person name="Santala V."/>
            <person name="Roos C."/>
            <person name="Karp M."/>
        </authorList>
    </citation>
    <scope>NUCLEOTIDE SEQUENCE [LARGE SCALE GENOMIC DNA]</scope>
    <source>
        <strain evidence="2">DSM 8682</strain>
    </source>
</reference>
<dbReference type="RefSeq" id="WP_018661002.1">
    <property type="nucleotide sequence ID" value="NZ_HF952018.1"/>
</dbReference>
<keyword evidence="3" id="KW-1185">Reference proteome</keyword>
<name>R7RQT3_9CLOT</name>
<proteinExistence type="predicted"/>
<dbReference type="Pfam" id="PF12655">
    <property type="entry name" value="CDIF630_02480-like"/>
    <property type="match status" value="1"/>
</dbReference>
<sequence>MVKKRQPVEKHDTAAWANIKKTKPESNVPIPDIIDVENAKEYVEENKK</sequence>
<comment type="caution">
    <text evidence="2">The sequence shown here is derived from an EMBL/GenBank/DDBJ whole genome shotgun (WGS) entry which is preliminary data.</text>
</comment>
<evidence type="ECO:0000313" key="2">
    <source>
        <dbReference type="EMBL" id="CDF57653.1"/>
    </source>
</evidence>
<dbReference type="HOGENOM" id="CLU_202393_0_0_9"/>
<gene>
    <name evidence="2" type="ORF">TCEL_01567</name>
</gene>
<dbReference type="AlphaFoldDB" id="R7RQT3"/>
<feature type="region of interest" description="Disordered" evidence="1">
    <location>
        <begin position="1"/>
        <end position="27"/>
    </location>
</feature>
<accession>R7RQT3</accession>
<organism evidence="2 3">
    <name type="scientific">Thermobrachium celere DSM 8682</name>
    <dbReference type="NCBI Taxonomy" id="941824"/>
    <lineage>
        <taxon>Bacteria</taxon>
        <taxon>Bacillati</taxon>
        <taxon>Bacillota</taxon>
        <taxon>Clostridia</taxon>
        <taxon>Eubacteriales</taxon>
        <taxon>Clostridiaceae</taxon>
        <taxon>Thermobrachium</taxon>
    </lineage>
</organism>
<feature type="compositionally biased region" description="Basic and acidic residues" evidence="1">
    <location>
        <begin position="1"/>
        <end position="13"/>
    </location>
</feature>
<dbReference type="EMBL" id="CAVN010000089">
    <property type="protein sequence ID" value="CDF57653.1"/>
    <property type="molecule type" value="Genomic_DNA"/>
</dbReference>
<evidence type="ECO:0000256" key="1">
    <source>
        <dbReference type="SAM" id="MobiDB-lite"/>
    </source>
</evidence>
<dbReference type="Proteomes" id="UP000014923">
    <property type="component" value="Unassembled WGS sequence"/>
</dbReference>
<evidence type="ECO:0000313" key="3">
    <source>
        <dbReference type="Proteomes" id="UP000014923"/>
    </source>
</evidence>
<dbReference type="InterPro" id="IPR024209">
    <property type="entry name" value="CDIF630_02480-like"/>
</dbReference>
<evidence type="ECO:0008006" key="4">
    <source>
        <dbReference type="Google" id="ProtNLM"/>
    </source>
</evidence>
<dbReference type="OrthoDB" id="1708132at2"/>
<protein>
    <recommendedName>
        <fullName evidence="4">DUF3787 domain-containing protein</fullName>
    </recommendedName>
</protein>